<accession>A0A316VL00</accession>
<gene>
    <name evidence="5" type="ORF">FA14DRAFT_120274</name>
</gene>
<dbReference type="Pfam" id="PF12471">
    <property type="entry name" value="GTP_CH_N"/>
    <property type="match status" value="1"/>
</dbReference>
<dbReference type="InterPro" id="IPR022163">
    <property type="entry name" value="GTP_CH_N"/>
</dbReference>
<dbReference type="AlphaFoldDB" id="A0A316VL00"/>
<evidence type="ECO:0000313" key="5">
    <source>
        <dbReference type="EMBL" id="PWN36215.1"/>
    </source>
</evidence>
<feature type="coiled-coil region" evidence="1">
    <location>
        <begin position="22"/>
        <end position="49"/>
    </location>
</feature>
<evidence type="ECO:0008006" key="7">
    <source>
        <dbReference type="Google" id="ProtNLM"/>
    </source>
</evidence>
<feature type="compositionally biased region" description="Basic and acidic residues" evidence="2">
    <location>
        <begin position="130"/>
        <end position="140"/>
    </location>
</feature>
<dbReference type="InterPro" id="IPR032677">
    <property type="entry name" value="GTP_cyclohydro_II"/>
</dbReference>
<feature type="domain" description="GTP cyclohydrolase II" evidence="3">
    <location>
        <begin position="392"/>
        <end position="527"/>
    </location>
</feature>
<evidence type="ECO:0000256" key="2">
    <source>
        <dbReference type="SAM" id="MobiDB-lite"/>
    </source>
</evidence>
<dbReference type="InterPro" id="IPR036144">
    <property type="entry name" value="RibA-like_sf"/>
</dbReference>
<evidence type="ECO:0000313" key="6">
    <source>
        <dbReference type="Proteomes" id="UP000245771"/>
    </source>
</evidence>
<feature type="compositionally biased region" description="Low complexity" evidence="2">
    <location>
        <begin position="107"/>
        <end position="128"/>
    </location>
</feature>
<reference evidence="5 6" key="1">
    <citation type="journal article" date="2018" name="Mol. Biol. Evol.">
        <title>Broad Genomic Sampling Reveals a Smut Pathogenic Ancestry of the Fungal Clade Ustilaginomycotina.</title>
        <authorList>
            <person name="Kijpornyongpan T."/>
            <person name="Mondo S.J."/>
            <person name="Barry K."/>
            <person name="Sandor L."/>
            <person name="Lee J."/>
            <person name="Lipzen A."/>
            <person name="Pangilinan J."/>
            <person name="LaButti K."/>
            <person name="Hainaut M."/>
            <person name="Henrissat B."/>
            <person name="Grigoriev I.V."/>
            <person name="Spatafora J.W."/>
            <person name="Aime M.C."/>
        </authorList>
    </citation>
    <scope>NUCLEOTIDE SEQUENCE [LARGE SCALE GENOMIC DNA]</scope>
    <source>
        <strain evidence="5 6">MCA 3882</strain>
    </source>
</reference>
<name>A0A316VL00_9BASI</name>
<dbReference type="NCBIfam" id="NF005536">
    <property type="entry name" value="PRK07198.1"/>
    <property type="match status" value="1"/>
</dbReference>
<keyword evidence="6" id="KW-1185">Reference proteome</keyword>
<feature type="domain" description="GTP cyclohydrolase N-terminal" evidence="4">
    <location>
        <begin position="150"/>
        <end position="353"/>
    </location>
</feature>
<dbReference type="RefSeq" id="XP_025356517.1">
    <property type="nucleotide sequence ID" value="XM_025496396.1"/>
</dbReference>
<sequence length="579" mass="63180">MASQFAGNVASNGPDPSTTEALAKILSELNEMKLKNAQLEHKLDQLHGATTMASPSLHARKASSTGLSPLTRPFETSNGTGLSALLGTSPPVQPLGPPAQSMRPSGSSNQSPSLPQAQPLPHTNNPTPHDTPDLGARRGSSDVPSYYSSHVILSTYPGQAGIRPVPLKWYAKDPLERGPVIASRHPKSIKLRNAIGAYGGTYSVYRSLSIAVGKLNPNHRPDFTNTEPPFDIPPNPSWFTPGKIVGIDPWGHLAPQIFKKDFEEGKDIRPTIAMTRAHIKMPEIDDAFRLGRIPLDGKIVVKSDRLPGVPIDADPGIEVNCSKAAIEPCWYLPGIAEKLGVQEGTLRRSLFEETGGMYPELLTRHDLKVFLPPIPGATVYIFGPPQFMSDPSKEVTVRVHDQCGGSDVFGSDICTCRPYLLYGIEEAVKTAQRGGVGIVIYFAKEGRALGEVTKYLVYNARKRGTDSAAMYFQRTQNVAGVEDMRFQVIGPPDVLHWLGVTKIDNMISMSNLKYDAIVGSGIPIHKRYEIPEELIPSDSRVEIDAKIQAGYFSDSKKLTAEDLKKTVGRGWQDWEDVPH</sequence>
<dbReference type="Gene3D" id="3.40.50.10990">
    <property type="entry name" value="GTP cyclohydrolase II"/>
    <property type="match status" value="1"/>
</dbReference>
<evidence type="ECO:0000256" key="1">
    <source>
        <dbReference type="SAM" id="Coils"/>
    </source>
</evidence>
<dbReference type="SUPFAM" id="SSF142695">
    <property type="entry name" value="RibA-like"/>
    <property type="match status" value="1"/>
</dbReference>
<dbReference type="STRING" id="1280837.A0A316VL00"/>
<evidence type="ECO:0000259" key="4">
    <source>
        <dbReference type="Pfam" id="PF12471"/>
    </source>
</evidence>
<protein>
    <recommendedName>
        <fullName evidence="7">GTP cyclohydrolase II</fullName>
    </recommendedName>
</protein>
<dbReference type="GeneID" id="37018177"/>
<evidence type="ECO:0000259" key="3">
    <source>
        <dbReference type="Pfam" id="PF00925"/>
    </source>
</evidence>
<keyword evidence="1" id="KW-0175">Coiled coil</keyword>
<dbReference type="PANTHER" id="PTHR47259:SF2">
    <property type="entry name" value="URACIL-REGULATED PROTEIN 1"/>
    <property type="match status" value="1"/>
</dbReference>
<dbReference type="OrthoDB" id="57939at2759"/>
<proteinExistence type="predicted"/>
<dbReference type="Proteomes" id="UP000245771">
    <property type="component" value="Unassembled WGS sequence"/>
</dbReference>
<organism evidence="5 6">
    <name type="scientific">Meira miltonrushii</name>
    <dbReference type="NCBI Taxonomy" id="1280837"/>
    <lineage>
        <taxon>Eukaryota</taxon>
        <taxon>Fungi</taxon>
        <taxon>Dikarya</taxon>
        <taxon>Basidiomycota</taxon>
        <taxon>Ustilaginomycotina</taxon>
        <taxon>Exobasidiomycetes</taxon>
        <taxon>Exobasidiales</taxon>
        <taxon>Brachybasidiaceae</taxon>
        <taxon>Meira</taxon>
    </lineage>
</organism>
<dbReference type="PANTHER" id="PTHR47259">
    <property type="match status" value="1"/>
</dbReference>
<dbReference type="Pfam" id="PF00925">
    <property type="entry name" value="GTP_cyclohydro2"/>
    <property type="match status" value="1"/>
</dbReference>
<feature type="compositionally biased region" description="Polar residues" evidence="2">
    <location>
        <begin position="62"/>
        <end position="81"/>
    </location>
</feature>
<feature type="region of interest" description="Disordered" evidence="2">
    <location>
        <begin position="54"/>
        <end position="142"/>
    </location>
</feature>
<dbReference type="EMBL" id="KZ819603">
    <property type="protein sequence ID" value="PWN36215.1"/>
    <property type="molecule type" value="Genomic_DNA"/>
</dbReference>
<dbReference type="InParanoid" id="A0A316VL00"/>